<sequence length="103" mass="11492">MSAIKAVQTEKDKQAIAWLGEIYLTQAVQALIKNASYEELGGLFYSHAIGDWGLIPEDDKLSNIEALKNNGRVMSSYLFAGVKIWIITEANRERTTALLPSEY</sequence>
<dbReference type="RefSeq" id="WP_220783428.1">
    <property type="nucleotide sequence ID" value="NZ_BPEY01000170.1"/>
</dbReference>
<comment type="caution">
    <text evidence="1">The sequence shown here is derived from an EMBL/GenBank/DDBJ whole genome shotgun (WGS) entry which is preliminary data.</text>
</comment>
<protein>
    <recommendedName>
        <fullName evidence="3">Type I restriction endonuclease subunit M</fullName>
    </recommendedName>
</protein>
<evidence type="ECO:0000313" key="2">
    <source>
        <dbReference type="Proteomes" id="UP000887104"/>
    </source>
</evidence>
<dbReference type="Proteomes" id="UP000887104">
    <property type="component" value="Unassembled WGS sequence"/>
</dbReference>
<name>A0ABQ4PRK6_9GAMM</name>
<evidence type="ECO:0008006" key="3">
    <source>
        <dbReference type="Google" id="ProtNLM"/>
    </source>
</evidence>
<dbReference type="EMBL" id="BPEY01000170">
    <property type="protein sequence ID" value="GIU52296.1"/>
    <property type="molecule type" value="Genomic_DNA"/>
</dbReference>
<proteinExistence type="predicted"/>
<organism evidence="1 2">
    <name type="scientific">Shewanella sairae</name>
    <dbReference type="NCBI Taxonomy" id="190310"/>
    <lineage>
        <taxon>Bacteria</taxon>
        <taxon>Pseudomonadati</taxon>
        <taxon>Pseudomonadota</taxon>
        <taxon>Gammaproteobacteria</taxon>
        <taxon>Alteromonadales</taxon>
        <taxon>Shewanellaceae</taxon>
        <taxon>Shewanella</taxon>
    </lineage>
</organism>
<keyword evidence="2" id="KW-1185">Reference proteome</keyword>
<reference evidence="1" key="1">
    <citation type="submission" date="2021-05" db="EMBL/GenBank/DDBJ databases">
        <title>Molecular characterization for Shewanella algae harboring chromosomal blaOXA-55-like strains isolated from clinical and environment sample.</title>
        <authorList>
            <person name="Ohama Y."/>
            <person name="Aoki K."/>
            <person name="Harada S."/>
            <person name="Moriya K."/>
            <person name="Ishii Y."/>
            <person name="Tateda K."/>
        </authorList>
    </citation>
    <scope>NUCLEOTIDE SEQUENCE</scope>
    <source>
        <strain evidence="1">JCM 11563</strain>
    </source>
</reference>
<gene>
    <name evidence="1" type="ORF">TUM4438_44650</name>
</gene>
<accession>A0ABQ4PRK6</accession>
<evidence type="ECO:0000313" key="1">
    <source>
        <dbReference type="EMBL" id="GIU52296.1"/>
    </source>
</evidence>